<reference evidence="1" key="2">
    <citation type="submission" date="2018-04" db="EMBL/GenBank/DDBJ databases">
        <title>OnivRS2 (Oryza nivara Reference Sequence Version 2).</title>
        <authorList>
            <person name="Zhang J."/>
            <person name="Kudrna D."/>
            <person name="Lee S."/>
            <person name="Talag J."/>
            <person name="Rajasekar S."/>
            <person name="Welchert J."/>
            <person name="Hsing Y.-I."/>
            <person name="Wing R.A."/>
        </authorList>
    </citation>
    <scope>NUCLEOTIDE SEQUENCE [LARGE SCALE GENOMIC DNA]</scope>
    <source>
        <strain evidence="1">SL10</strain>
    </source>
</reference>
<sequence length="81" mass="9308">MTVSCVSSWIFLVRRSSPPRKLEIPLPLPTSPAPLPPRLKNSLLRFRFRHRHCRARGLGLAPVEGARESSWVKMRGRENSY</sequence>
<reference evidence="1" key="1">
    <citation type="submission" date="2015-04" db="UniProtKB">
        <authorList>
            <consortium name="EnsemblPlants"/>
        </authorList>
    </citation>
    <scope>IDENTIFICATION</scope>
    <source>
        <strain evidence="1">SL10</strain>
    </source>
</reference>
<dbReference type="Proteomes" id="UP000006591">
    <property type="component" value="Chromosome 8"/>
</dbReference>
<name>A0A0E0I775_ORYNI</name>
<organism evidence="1">
    <name type="scientific">Oryza nivara</name>
    <name type="common">Indian wild rice</name>
    <name type="synonym">Oryza sativa f. spontanea</name>
    <dbReference type="NCBI Taxonomy" id="4536"/>
    <lineage>
        <taxon>Eukaryota</taxon>
        <taxon>Viridiplantae</taxon>
        <taxon>Streptophyta</taxon>
        <taxon>Embryophyta</taxon>
        <taxon>Tracheophyta</taxon>
        <taxon>Spermatophyta</taxon>
        <taxon>Magnoliopsida</taxon>
        <taxon>Liliopsida</taxon>
        <taxon>Poales</taxon>
        <taxon>Poaceae</taxon>
        <taxon>BOP clade</taxon>
        <taxon>Oryzoideae</taxon>
        <taxon>Oryzeae</taxon>
        <taxon>Oryzinae</taxon>
        <taxon>Oryza</taxon>
    </lineage>
</organism>
<dbReference type="HOGENOM" id="CLU_2577950_0_0_1"/>
<proteinExistence type="predicted"/>
<dbReference type="AlphaFoldDB" id="A0A0E0I775"/>
<accession>A0A0E0I775</accession>
<evidence type="ECO:0000313" key="1">
    <source>
        <dbReference type="EnsemblPlants" id="ONIVA08G02850.1"/>
    </source>
</evidence>
<keyword evidence="2" id="KW-1185">Reference proteome</keyword>
<dbReference type="EnsemblPlants" id="ONIVA08G02850.1">
    <property type="protein sequence ID" value="ONIVA08G02850.1"/>
    <property type="gene ID" value="ONIVA08G02850"/>
</dbReference>
<evidence type="ECO:0000313" key="2">
    <source>
        <dbReference type="Proteomes" id="UP000006591"/>
    </source>
</evidence>
<protein>
    <submittedName>
        <fullName evidence="1">Uncharacterized protein</fullName>
    </submittedName>
</protein>
<dbReference type="Gramene" id="ONIVA08G02850.1">
    <property type="protein sequence ID" value="ONIVA08G02850.1"/>
    <property type="gene ID" value="ONIVA08G02850"/>
</dbReference>